<dbReference type="NCBIfam" id="NF038353">
    <property type="entry name" value="FxLYD_dom"/>
    <property type="match status" value="1"/>
</dbReference>
<accession>M0ALK4</accession>
<proteinExistence type="predicted"/>
<dbReference type="InterPro" id="IPR047676">
    <property type="entry name" value="FxLYD_dom"/>
</dbReference>
<keyword evidence="3" id="KW-1185">Reference proteome</keyword>
<feature type="region of interest" description="Disordered" evidence="1">
    <location>
        <begin position="1"/>
        <end position="41"/>
    </location>
</feature>
<gene>
    <name evidence="2" type="ORF">C481_16412</name>
</gene>
<dbReference type="EMBL" id="AOIO01000036">
    <property type="protein sequence ID" value="ELY98802.1"/>
    <property type="molecule type" value="Genomic_DNA"/>
</dbReference>
<evidence type="ECO:0000313" key="2">
    <source>
        <dbReference type="EMBL" id="ELY98802.1"/>
    </source>
</evidence>
<sequence length="130" mass="13820">MALAAECGSNEDPECESGDDNDGGNCGDGSGEGGASDDDLEIAEHDLVVDEGEFMTDITIEGLVGNNSDEMANYVQVTARIYDADGNQFDSYLDNTTDLAAGNSWSFENMGPRGAEDIDSYDIAIEDITW</sequence>
<reference evidence="2 3" key="1">
    <citation type="journal article" date="2014" name="PLoS Genet.">
        <title>Phylogenetically driven sequencing of extremely halophilic archaea reveals strategies for static and dynamic osmo-response.</title>
        <authorList>
            <person name="Becker E.A."/>
            <person name="Seitzer P.M."/>
            <person name="Tritt A."/>
            <person name="Larsen D."/>
            <person name="Krusor M."/>
            <person name="Yao A.I."/>
            <person name="Wu D."/>
            <person name="Madern D."/>
            <person name="Eisen J.A."/>
            <person name="Darling A.E."/>
            <person name="Facciotti M.T."/>
        </authorList>
    </citation>
    <scope>NUCLEOTIDE SEQUENCE [LARGE SCALE GENOMIC DNA]</scope>
    <source>
        <strain evidence="2 3">DSM 12278</strain>
    </source>
</reference>
<comment type="caution">
    <text evidence="2">The sequence shown here is derived from an EMBL/GenBank/DDBJ whole genome shotgun (WGS) entry which is preliminary data.</text>
</comment>
<name>M0ALK4_NATA1</name>
<dbReference type="PATRIC" id="fig|29540.5.peg.3345"/>
<evidence type="ECO:0000256" key="1">
    <source>
        <dbReference type="SAM" id="MobiDB-lite"/>
    </source>
</evidence>
<dbReference type="eggNOG" id="arCOG10172">
    <property type="taxonomic scope" value="Archaea"/>
</dbReference>
<evidence type="ECO:0000313" key="3">
    <source>
        <dbReference type="Proteomes" id="UP000011554"/>
    </source>
</evidence>
<feature type="compositionally biased region" description="Acidic residues" evidence="1">
    <location>
        <begin position="9"/>
        <end position="22"/>
    </location>
</feature>
<organism evidence="2 3">
    <name type="scientific">Natrialba asiatica (strain ATCC 700177 / DSM 12278 / JCM 9576 / FERM P-10747 / NBRC 102637 / 172P1)</name>
    <dbReference type="NCBI Taxonomy" id="29540"/>
    <lineage>
        <taxon>Archaea</taxon>
        <taxon>Methanobacteriati</taxon>
        <taxon>Methanobacteriota</taxon>
        <taxon>Stenosarchaea group</taxon>
        <taxon>Halobacteria</taxon>
        <taxon>Halobacteriales</taxon>
        <taxon>Natrialbaceae</taxon>
        <taxon>Natrialba</taxon>
    </lineage>
</organism>
<protein>
    <submittedName>
        <fullName evidence="2">Uncharacterized protein</fullName>
    </submittedName>
</protein>
<feature type="compositionally biased region" description="Gly residues" evidence="1">
    <location>
        <begin position="24"/>
        <end position="34"/>
    </location>
</feature>
<dbReference type="AlphaFoldDB" id="M0ALK4"/>
<dbReference type="Proteomes" id="UP000011554">
    <property type="component" value="Unassembled WGS sequence"/>
</dbReference>